<gene>
    <name evidence="1" type="ORF">SDC9_170592</name>
</gene>
<comment type="caution">
    <text evidence="1">The sequence shown here is derived from an EMBL/GenBank/DDBJ whole genome shotgun (WGS) entry which is preliminary data.</text>
</comment>
<proteinExistence type="predicted"/>
<evidence type="ECO:0000313" key="1">
    <source>
        <dbReference type="EMBL" id="MPN23204.1"/>
    </source>
</evidence>
<dbReference type="EMBL" id="VSSQ01071644">
    <property type="protein sequence ID" value="MPN23204.1"/>
    <property type="molecule type" value="Genomic_DNA"/>
</dbReference>
<organism evidence="1">
    <name type="scientific">bioreactor metagenome</name>
    <dbReference type="NCBI Taxonomy" id="1076179"/>
    <lineage>
        <taxon>unclassified sequences</taxon>
        <taxon>metagenomes</taxon>
        <taxon>ecological metagenomes</taxon>
    </lineage>
</organism>
<name>A0A645GH49_9ZZZZ</name>
<dbReference type="AlphaFoldDB" id="A0A645GH49"/>
<reference evidence="1" key="1">
    <citation type="submission" date="2019-08" db="EMBL/GenBank/DDBJ databases">
        <authorList>
            <person name="Kucharzyk K."/>
            <person name="Murdoch R.W."/>
            <person name="Higgins S."/>
            <person name="Loffler F."/>
        </authorList>
    </citation>
    <scope>NUCLEOTIDE SEQUENCE</scope>
</reference>
<sequence>MPINNIANGFSEVFTEKLKFRLHRLKTGAHSDLQNIPKELINTAWSTADKYARDKYGDDYINIKGFSRYGTAIDIYKAK</sequence>
<accession>A0A645GH49</accession>
<protein>
    <submittedName>
        <fullName evidence="1">Uncharacterized protein</fullName>
    </submittedName>
</protein>